<name>A0ABP8ELL1_9MICO</name>
<dbReference type="Pfam" id="PF26366">
    <property type="entry name" value="DUF8094"/>
    <property type="match status" value="1"/>
</dbReference>
<dbReference type="RefSeq" id="WP_236862816.1">
    <property type="nucleotide sequence ID" value="NZ_BAABAZ010000006.1"/>
</dbReference>
<reference evidence="5" key="1">
    <citation type="journal article" date="2019" name="Int. J. Syst. Evol. Microbiol.">
        <title>The Global Catalogue of Microorganisms (GCM) 10K type strain sequencing project: providing services to taxonomists for standard genome sequencing and annotation.</title>
        <authorList>
            <consortium name="The Broad Institute Genomics Platform"/>
            <consortium name="The Broad Institute Genome Sequencing Center for Infectious Disease"/>
            <person name="Wu L."/>
            <person name="Ma J."/>
        </authorList>
    </citation>
    <scope>NUCLEOTIDE SEQUENCE [LARGE SCALE GENOMIC DNA]</scope>
    <source>
        <strain evidence="5">JCM 17458</strain>
    </source>
</reference>
<evidence type="ECO:0000259" key="3">
    <source>
        <dbReference type="Pfam" id="PF26366"/>
    </source>
</evidence>
<keyword evidence="1" id="KW-1133">Transmembrane helix</keyword>
<evidence type="ECO:0000256" key="1">
    <source>
        <dbReference type="SAM" id="Phobius"/>
    </source>
</evidence>
<protein>
    <recommendedName>
        <fullName evidence="3">DUF8094 domain-containing protein</fullName>
    </recommendedName>
</protein>
<keyword evidence="2" id="KW-0732">Signal</keyword>
<comment type="caution">
    <text evidence="4">The sequence shown here is derived from an EMBL/GenBank/DDBJ whole genome shotgun (WGS) entry which is preliminary data.</text>
</comment>
<dbReference type="Proteomes" id="UP001501586">
    <property type="component" value="Unassembled WGS sequence"/>
</dbReference>
<gene>
    <name evidence="4" type="ORF">GCM10022261_23790</name>
</gene>
<feature type="signal peptide" evidence="2">
    <location>
        <begin position="1"/>
        <end position="26"/>
    </location>
</feature>
<feature type="transmembrane region" description="Helical" evidence="1">
    <location>
        <begin position="172"/>
        <end position="195"/>
    </location>
</feature>
<sequence>MIRLILGAVCAIAGLTVAGLAVSAIAAVGTDEVTGTEPFTVQDGAYAVVLNEQLVPYEGASAAITATGEQELFIGTASGVDTASYLTGIAHEEITEVDFGARALAHRFVPGEPQPAAPVTNRDWFLDTSAGTTVTHRFDLDAEPNVVLIAPVDPEGNLDGVTVSMSMDVQGVLAFSLLGAGLAVLFLGLAAFLLLRWWSSRLRPPPKGPADSAVRPGRLAGLRAAVADRLGRRRRVAATAGASALVLGLSGCAVLPVAQPAAPELTPYERPPLRAGEAGAFMTEYTERLGETLSGDQSALDQIQTGPLLERTRAEILIAEAEEETLGAVSFAEVTAGGPMFSDYPMWFIAVGDPGESDTVQAMLVTRESAVQDWKVGQALFVPRDQVPTLVADADGGVPMAPDEHQDVVQAVNEQLVPYLETGELPESDVAIAYPTDTFRSFREYVDQFSEGDDAFDDVTVSCEPYSDVDLAGLALQTQTGSVSFGETRCAITLKVPGDFALDMGTAVEAVMTSDGEGNVVQINTSLPHMLTTTDDSSSVVGSDWFLLSAQTSQE</sequence>
<evidence type="ECO:0000313" key="5">
    <source>
        <dbReference type="Proteomes" id="UP001501586"/>
    </source>
</evidence>
<proteinExistence type="predicted"/>
<evidence type="ECO:0000313" key="4">
    <source>
        <dbReference type="EMBL" id="GAA4284848.1"/>
    </source>
</evidence>
<keyword evidence="5" id="KW-1185">Reference proteome</keyword>
<keyword evidence="1" id="KW-0472">Membrane</keyword>
<keyword evidence="1" id="KW-0812">Transmembrane</keyword>
<feature type="transmembrane region" description="Helical" evidence="1">
    <location>
        <begin position="236"/>
        <end position="258"/>
    </location>
</feature>
<evidence type="ECO:0000256" key="2">
    <source>
        <dbReference type="SAM" id="SignalP"/>
    </source>
</evidence>
<accession>A0ABP8ELL1</accession>
<dbReference type="EMBL" id="BAABAZ010000006">
    <property type="protein sequence ID" value="GAA4284848.1"/>
    <property type="molecule type" value="Genomic_DNA"/>
</dbReference>
<feature type="domain" description="DUF8094" evidence="3">
    <location>
        <begin position="277"/>
        <end position="481"/>
    </location>
</feature>
<organism evidence="4 5">
    <name type="scientific">Brevibacterium daeguense</name>
    <dbReference type="NCBI Taxonomy" id="909936"/>
    <lineage>
        <taxon>Bacteria</taxon>
        <taxon>Bacillati</taxon>
        <taxon>Actinomycetota</taxon>
        <taxon>Actinomycetes</taxon>
        <taxon>Micrococcales</taxon>
        <taxon>Brevibacteriaceae</taxon>
        <taxon>Brevibacterium</taxon>
    </lineage>
</organism>
<dbReference type="InterPro" id="IPR058407">
    <property type="entry name" value="DUF8094"/>
</dbReference>
<feature type="chain" id="PRO_5046259173" description="DUF8094 domain-containing protein" evidence="2">
    <location>
        <begin position="27"/>
        <end position="555"/>
    </location>
</feature>